<feature type="domain" description="AAA+ ATPase" evidence="14">
    <location>
        <begin position="180"/>
        <end position="326"/>
    </location>
</feature>
<keyword evidence="16" id="KW-0966">Cell projection</keyword>
<dbReference type="Gene3D" id="1.20.120.1380">
    <property type="entry name" value="Flagellar FlhF biosynthesis protein, N domain"/>
    <property type="match status" value="1"/>
</dbReference>
<evidence type="ECO:0000256" key="5">
    <source>
        <dbReference type="ARBA" id="ARBA00022475"/>
    </source>
</evidence>
<evidence type="ECO:0000259" key="15">
    <source>
        <dbReference type="SMART" id="SM00962"/>
    </source>
</evidence>
<dbReference type="InterPro" id="IPR047040">
    <property type="entry name" value="FlhF__GTPase_dom"/>
</dbReference>
<keyword evidence="4" id="KW-0813">Transport</keyword>
<dbReference type="SMART" id="SM00382">
    <property type="entry name" value="AAA"/>
    <property type="match status" value="1"/>
</dbReference>
<evidence type="ECO:0000256" key="4">
    <source>
        <dbReference type="ARBA" id="ARBA00022448"/>
    </source>
</evidence>
<comment type="function">
    <text evidence="12">Necessary for flagellar biosynthesis. May be involved in translocation of the flagellum.</text>
</comment>
<dbReference type="PANTHER" id="PTHR43134">
    <property type="entry name" value="SIGNAL RECOGNITION PARTICLE RECEPTOR SUBUNIT ALPHA"/>
    <property type="match status" value="1"/>
</dbReference>
<proteinExistence type="inferred from homology"/>
<dbReference type="EMBL" id="BOQT01000001">
    <property type="protein sequence ID" value="GIN18926.1"/>
    <property type="molecule type" value="Genomic_DNA"/>
</dbReference>
<dbReference type="SMART" id="SM00962">
    <property type="entry name" value="SRP54"/>
    <property type="match status" value="1"/>
</dbReference>
<dbReference type="InterPro" id="IPR003593">
    <property type="entry name" value="AAA+_ATPase"/>
</dbReference>
<keyword evidence="5" id="KW-1003">Cell membrane</keyword>
<evidence type="ECO:0000313" key="16">
    <source>
        <dbReference type="EMBL" id="GIN18926.1"/>
    </source>
</evidence>
<dbReference type="Gene3D" id="3.40.50.300">
    <property type="entry name" value="P-loop containing nucleotide triphosphate hydrolases"/>
    <property type="match status" value="1"/>
</dbReference>
<evidence type="ECO:0000256" key="3">
    <source>
        <dbReference type="ARBA" id="ARBA00014919"/>
    </source>
</evidence>
<comment type="subcellular location">
    <subcellularLocation>
        <location evidence="1">Cell membrane</location>
        <topology evidence="1">Peripheral membrane protein</topology>
        <orientation evidence="1">Cytoplasmic side</orientation>
    </subcellularLocation>
</comment>
<keyword evidence="6" id="KW-0547">Nucleotide-binding</keyword>
<evidence type="ECO:0000313" key="17">
    <source>
        <dbReference type="Proteomes" id="UP000680279"/>
    </source>
</evidence>
<dbReference type="Pfam" id="PF00448">
    <property type="entry name" value="SRP54"/>
    <property type="match status" value="1"/>
</dbReference>
<sequence>MGIKKITAPSMPEAFQKVKQEVGEEAVILSSRVVWTGGILGFFKKKQFEVIAAMDDDKQMPGTDPALLLREVSENNELKQNEHDYEKSLLSELAELKKMVASGQKSANPDLAVYPAPIQTVLGKLLDHEVDEGHVKKIGEGLLEIWRQAKKEPEVKEVIQETKKILIEKIEQLNFSRGKNKKFIALVGPTGVGKTTTLAKLAAHAALEEKKKVAFITLDTYRIAAIEQLKTYAGLLNIPVEVAYEPDDFMKAIESFSDYDQVFIDTAGRNYRDAEYVHALNNMLSLENDLETFLVLSVTMKEKDIDPIMDNFKHMSIDRLIFTKSDETKHFGSMLNIMLKYNLAVSYITTGQDVPDDIILAAPELFADYIFGDGSK</sequence>
<keyword evidence="7" id="KW-1005">Bacterial flagellum biogenesis</keyword>
<evidence type="ECO:0000259" key="14">
    <source>
        <dbReference type="SMART" id="SM00382"/>
    </source>
</evidence>
<dbReference type="Proteomes" id="UP000680279">
    <property type="component" value="Unassembled WGS sequence"/>
</dbReference>
<comment type="similarity">
    <text evidence="2">Belongs to the GTP-binding SRP family.</text>
</comment>
<keyword evidence="8" id="KW-0653">Protein transport</keyword>
<evidence type="ECO:0000256" key="8">
    <source>
        <dbReference type="ARBA" id="ARBA00022927"/>
    </source>
</evidence>
<dbReference type="NCBIfam" id="TIGR03499">
    <property type="entry name" value="FlhF"/>
    <property type="match status" value="1"/>
</dbReference>
<keyword evidence="16" id="KW-0282">Flagellum</keyword>
<evidence type="ECO:0000256" key="10">
    <source>
        <dbReference type="ARBA" id="ARBA00023136"/>
    </source>
</evidence>
<dbReference type="InterPro" id="IPR027417">
    <property type="entry name" value="P-loop_NTPase"/>
</dbReference>
<keyword evidence="10" id="KW-0472">Membrane</keyword>
<name>A0ABQ4JZT9_9BACI</name>
<dbReference type="PANTHER" id="PTHR43134:SF3">
    <property type="entry name" value="FLAGELLAR BIOSYNTHESIS PROTEIN FLHF"/>
    <property type="match status" value="1"/>
</dbReference>
<evidence type="ECO:0000256" key="7">
    <source>
        <dbReference type="ARBA" id="ARBA00022795"/>
    </source>
</evidence>
<accession>A0ABQ4JZT9</accession>
<dbReference type="SUPFAM" id="SSF52540">
    <property type="entry name" value="P-loop containing nucleoside triphosphate hydrolases"/>
    <property type="match status" value="1"/>
</dbReference>
<evidence type="ECO:0000256" key="11">
    <source>
        <dbReference type="ARBA" id="ARBA00023225"/>
    </source>
</evidence>
<dbReference type="RefSeq" id="WP_018705121.1">
    <property type="nucleotide sequence ID" value="NZ_BOQT01000001.1"/>
</dbReference>
<protein>
    <recommendedName>
        <fullName evidence="3 13">Flagellar biosynthesis protein FlhF</fullName>
    </recommendedName>
</protein>
<feature type="domain" description="SRP54-type proteins GTP-binding" evidence="15">
    <location>
        <begin position="181"/>
        <end position="372"/>
    </location>
</feature>
<gene>
    <name evidence="16" type="primary">flhF</name>
    <name evidence="16" type="ORF">J1TS3_00600</name>
</gene>
<evidence type="ECO:0000256" key="2">
    <source>
        <dbReference type="ARBA" id="ARBA00008531"/>
    </source>
</evidence>
<evidence type="ECO:0000256" key="1">
    <source>
        <dbReference type="ARBA" id="ARBA00004413"/>
    </source>
</evidence>
<dbReference type="InterPro" id="IPR000897">
    <property type="entry name" value="SRP54_GTPase_dom"/>
</dbReference>
<keyword evidence="16" id="KW-0969">Cilium</keyword>
<evidence type="ECO:0000256" key="12">
    <source>
        <dbReference type="ARBA" id="ARBA00025337"/>
    </source>
</evidence>
<keyword evidence="17" id="KW-1185">Reference proteome</keyword>
<dbReference type="InterPro" id="IPR020006">
    <property type="entry name" value="FlhF"/>
</dbReference>
<keyword evidence="11" id="KW-1006">Bacterial flagellum protein export</keyword>
<organism evidence="16 17">
    <name type="scientific">Siminovitchia fordii</name>
    <dbReference type="NCBI Taxonomy" id="254759"/>
    <lineage>
        <taxon>Bacteria</taxon>
        <taxon>Bacillati</taxon>
        <taxon>Bacillota</taxon>
        <taxon>Bacilli</taxon>
        <taxon>Bacillales</taxon>
        <taxon>Bacillaceae</taxon>
        <taxon>Siminovitchia</taxon>
    </lineage>
</organism>
<dbReference type="CDD" id="cd17873">
    <property type="entry name" value="FlhF"/>
    <property type="match status" value="1"/>
</dbReference>
<comment type="caution">
    <text evidence="16">The sequence shown here is derived from an EMBL/GenBank/DDBJ whole genome shotgun (WGS) entry which is preliminary data.</text>
</comment>
<keyword evidence="9" id="KW-0342">GTP-binding</keyword>
<evidence type="ECO:0000256" key="6">
    <source>
        <dbReference type="ARBA" id="ARBA00022741"/>
    </source>
</evidence>
<reference evidence="16 17" key="1">
    <citation type="submission" date="2021-03" db="EMBL/GenBank/DDBJ databases">
        <title>Antimicrobial resistance genes in bacteria isolated from Japanese honey, and their potential for conferring macrolide and lincosamide resistance in the American foulbrood pathogen Paenibacillus larvae.</title>
        <authorList>
            <person name="Okamoto M."/>
            <person name="Kumagai M."/>
            <person name="Kanamori H."/>
            <person name="Takamatsu D."/>
        </authorList>
    </citation>
    <scope>NUCLEOTIDE SEQUENCE [LARGE SCALE GENOMIC DNA]</scope>
    <source>
        <strain evidence="16 17">J1TS3</strain>
    </source>
</reference>
<evidence type="ECO:0000256" key="9">
    <source>
        <dbReference type="ARBA" id="ARBA00023134"/>
    </source>
</evidence>
<evidence type="ECO:0000256" key="13">
    <source>
        <dbReference type="NCBIfam" id="TIGR03499"/>
    </source>
</evidence>